<organism evidence="2">
    <name type="scientific">Edafosvirus sp</name>
    <dbReference type="NCBI Taxonomy" id="2487765"/>
    <lineage>
        <taxon>Viruses</taxon>
        <taxon>Varidnaviria</taxon>
        <taxon>Bamfordvirae</taxon>
        <taxon>Nucleocytoviricota</taxon>
        <taxon>Megaviricetes</taxon>
        <taxon>Imitervirales</taxon>
        <taxon>Mimiviridae</taxon>
        <taxon>Klosneuvirinae</taxon>
    </lineage>
</organism>
<proteinExistence type="predicted"/>
<evidence type="ECO:0000313" key="2">
    <source>
        <dbReference type="EMBL" id="AYV78252.1"/>
    </source>
</evidence>
<sequence length="64" mass="7366">MEDQTIKNKNNIIRKSLKYILEFLIIFMAVKYVPTKELPINEIIIIAIIGTCGFALLDLFIPNI</sequence>
<feature type="transmembrane region" description="Helical" evidence="1">
    <location>
        <begin position="40"/>
        <end position="61"/>
    </location>
</feature>
<evidence type="ECO:0000256" key="1">
    <source>
        <dbReference type="SAM" id="Phobius"/>
    </source>
</evidence>
<dbReference type="EMBL" id="MK072073">
    <property type="protein sequence ID" value="AYV78252.1"/>
    <property type="molecule type" value="Genomic_DNA"/>
</dbReference>
<protein>
    <submittedName>
        <fullName evidence="2">Uncharacterized protein</fullName>
    </submittedName>
</protein>
<keyword evidence="1" id="KW-0472">Membrane</keyword>
<name>A0A3G4ZTM6_9VIRU</name>
<keyword evidence="1" id="KW-0812">Transmembrane</keyword>
<reference evidence="2" key="1">
    <citation type="submission" date="2018-10" db="EMBL/GenBank/DDBJ databases">
        <title>Hidden diversity of soil giant viruses.</title>
        <authorList>
            <person name="Schulz F."/>
            <person name="Alteio L."/>
            <person name="Goudeau D."/>
            <person name="Ryan E.M."/>
            <person name="Malmstrom R.R."/>
            <person name="Blanchard J."/>
            <person name="Woyke T."/>
        </authorList>
    </citation>
    <scope>NUCLEOTIDE SEQUENCE</scope>
    <source>
        <strain evidence="2">EDV1</strain>
    </source>
</reference>
<keyword evidence="1" id="KW-1133">Transmembrane helix</keyword>
<gene>
    <name evidence="2" type="ORF">Edafosvirus8_2</name>
</gene>
<accession>A0A3G4ZTM6</accession>